<evidence type="ECO:0000313" key="4">
    <source>
        <dbReference type="Proteomes" id="UP000332933"/>
    </source>
</evidence>
<dbReference type="EMBL" id="VJMH01005732">
    <property type="protein sequence ID" value="KAF0693284.1"/>
    <property type="molecule type" value="Genomic_DNA"/>
</dbReference>
<keyword evidence="4" id="KW-1185">Reference proteome</keyword>
<gene>
    <name evidence="3" type="primary">Aste57867_15732</name>
    <name evidence="2" type="ORF">As57867_015676</name>
    <name evidence="3" type="ORF">ASTE57867_15732</name>
</gene>
<evidence type="ECO:0000313" key="2">
    <source>
        <dbReference type="EMBL" id="KAF0693284.1"/>
    </source>
</evidence>
<dbReference type="Proteomes" id="UP000332933">
    <property type="component" value="Unassembled WGS sequence"/>
</dbReference>
<feature type="chain" id="PRO_5036116326" evidence="1">
    <location>
        <begin position="19"/>
        <end position="123"/>
    </location>
</feature>
<accession>A0A485L4D0</accession>
<evidence type="ECO:0000256" key="1">
    <source>
        <dbReference type="SAM" id="SignalP"/>
    </source>
</evidence>
<reference evidence="2" key="2">
    <citation type="submission" date="2019-06" db="EMBL/GenBank/DDBJ databases">
        <title>Genomics analysis of Aphanomyces spp. identifies a new class of oomycete effector associated with host adaptation.</title>
        <authorList>
            <person name="Gaulin E."/>
        </authorList>
    </citation>
    <scope>NUCLEOTIDE SEQUENCE</scope>
    <source>
        <strain evidence="2">CBS 578.67</strain>
    </source>
</reference>
<dbReference type="AlphaFoldDB" id="A0A485L4D0"/>
<protein>
    <submittedName>
        <fullName evidence="3">Aste57867_15732 protein</fullName>
    </submittedName>
</protein>
<sequence>MCFFIFMCMTLFVPFINTGSLNCPSIFAADGTGRDAVSKSAPLVDNDVSEARFIRNVIRQQRAGCVALPNRCIHDGAYMQLVKQVVRILPISLRKRGGRWRSDEVPLGPVDLVGARRRSGYGE</sequence>
<evidence type="ECO:0000313" key="3">
    <source>
        <dbReference type="EMBL" id="VFT92521.1"/>
    </source>
</evidence>
<dbReference type="EMBL" id="CAADRA010005753">
    <property type="protein sequence ID" value="VFT92521.1"/>
    <property type="molecule type" value="Genomic_DNA"/>
</dbReference>
<name>A0A485L4D0_9STRA</name>
<feature type="signal peptide" evidence="1">
    <location>
        <begin position="1"/>
        <end position="18"/>
    </location>
</feature>
<organism evidence="3 4">
    <name type="scientific">Aphanomyces stellatus</name>
    <dbReference type="NCBI Taxonomy" id="120398"/>
    <lineage>
        <taxon>Eukaryota</taxon>
        <taxon>Sar</taxon>
        <taxon>Stramenopiles</taxon>
        <taxon>Oomycota</taxon>
        <taxon>Saprolegniomycetes</taxon>
        <taxon>Saprolegniales</taxon>
        <taxon>Verrucalvaceae</taxon>
        <taxon>Aphanomyces</taxon>
    </lineage>
</organism>
<proteinExistence type="predicted"/>
<reference evidence="3 4" key="1">
    <citation type="submission" date="2019-03" db="EMBL/GenBank/DDBJ databases">
        <authorList>
            <person name="Gaulin E."/>
            <person name="Dumas B."/>
        </authorList>
    </citation>
    <scope>NUCLEOTIDE SEQUENCE [LARGE SCALE GENOMIC DNA]</scope>
    <source>
        <strain evidence="3">CBS 568.67</strain>
    </source>
</reference>
<keyword evidence="1" id="KW-0732">Signal</keyword>